<keyword evidence="2" id="KW-1185">Reference proteome</keyword>
<dbReference type="EMBL" id="OP491958">
    <property type="protein sequence ID" value="UZV39716.1"/>
    <property type="molecule type" value="Genomic_DNA"/>
</dbReference>
<gene>
    <name evidence="1" type="ORF">APT65_00113</name>
</gene>
<organism evidence="1 2">
    <name type="scientific">Aeromonas phage APT65</name>
    <dbReference type="NCBI Taxonomy" id="2982914"/>
    <lineage>
        <taxon>Viruses</taxon>
        <taxon>Duplodnaviria</taxon>
        <taxon>Heunggongvirae</taxon>
        <taxon>Uroviricota</taxon>
        <taxon>Caudoviricetes</taxon>
        <taxon>Aquaneticvirus</taxon>
        <taxon>Aquaneticvirus ApT65</taxon>
    </lineage>
</organism>
<evidence type="ECO:0000313" key="1">
    <source>
        <dbReference type="EMBL" id="UZV39716.1"/>
    </source>
</evidence>
<proteinExistence type="predicted"/>
<dbReference type="Proteomes" id="UP001163735">
    <property type="component" value="Segment"/>
</dbReference>
<sequence length="74" mass="8023">MFASNKKVGTMAGLMATFTKKAKEISAYQREEATRQRTIAENATAKAVEAETEAAFAENFVANFEALSVTKTAE</sequence>
<protein>
    <submittedName>
        <fullName evidence="1">Uncharacterized protein</fullName>
    </submittedName>
</protein>
<reference evidence="1" key="1">
    <citation type="submission" date="2022-09" db="EMBL/GenBank/DDBJ databases">
        <authorList>
            <person name="Cebeci A."/>
            <person name="Ture M."/>
            <person name="Alemdag M."/>
            <person name="Altinok I."/>
        </authorList>
    </citation>
    <scope>NUCLEOTIDE SEQUENCE</scope>
</reference>
<accession>A0A9E8GAC4</accession>
<name>A0A9E8GAC4_9CAUD</name>
<evidence type="ECO:0000313" key="2">
    <source>
        <dbReference type="Proteomes" id="UP001163735"/>
    </source>
</evidence>